<evidence type="ECO:0000256" key="4">
    <source>
        <dbReference type="ARBA" id="ARBA00022450"/>
    </source>
</evidence>
<dbReference type="PROSITE" id="PS51505">
    <property type="entry name" value="SCA7"/>
    <property type="match status" value="1"/>
</dbReference>
<keyword evidence="6" id="KW-0597">Phosphoprotein</keyword>
<dbReference type="InterPro" id="IPR017568">
    <property type="entry name" value="3-oxoacyl-ACP_synth-2"/>
</dbReference>
<keyword evidence="10" id="KW-0275">Fatty acid biosynthesis</keyword>
<dbReference type="InterPro" id="IPR018201">
    <property type="entry name" value="Ketoacyl_synth_AS"/>
</dbReference>
<dbReference type="EC" id="2.3.1.41" evidence="3"/>
<protein>
    <recommendedName>
        <fullName evidence="13">3-oxoacyl-[acyl-carrier-protein] synthase, mitochondrial</fullName>
        <ecNumber evidence="3">2.3.1.41</ecNumber>
    </recommendedName>
    <alternativeName>
        <fullName evidence="12">Beta-ketoacyl-ACP synthase</fullName>
    </alternativeName>
</protein>
<evidence type="ECO:0000313" key="19">
    <source>
        <dbReference type="Proteomes" id="UP000266188"/>
    </source>
</evidence>
<dbReference type="AlphaFoldDB" id="A0A3A3A2P6"/>
<dbReference type="InterPro" id="IPR014030">
    <property type="entry name" value="Ketoacyl_synth_N"/>
</dbReference>
<dbReference type="GO" id="GO:0004315">
    <property type="term" value="F:3-oxoacyl-[acyl-carrier-protein] synthase activity"/>
    <property type="evidence" value="ECO:0007669"/>
    <property type="project" value="UniProtKB-EC"/>
</dbReference>
<accession>A0A3A3A2P6</accession>
<dbReference type="Proteomes" id="UP000266188">
    <property type="component" value="Unassembled WGS sequence"/>
</dbReference>
<dbReference type="NCBIfam" id="TIGR03150">
    <property type="entry name" value="fabF"/>
    <property type="match status" value="1"/>
</dbReference>
<keyword evidence="11" id="KW-0012">Acyltransferase</keyword>
<evidence type="ECO:0000256" key="3">
    <source>
        <dbReference type="ARBA" id="ARBA00013191"/>
    </source>
</evidence>
<comment type="pathway">
    <text evidence="1">Lipid metabolism; fatty acid biosynthesis.</text>
</comment>
<dbReference type="FunFam" id="3.40.47.10:FF:000015">
    <property type="entry name" value="3-oxoacyl-[acyl-carrier-protein] synthase, mitochondrial"/>
    <property type="match status" value="1"/>
</dbReference>
<dbReference type="Gene3D" id="3.40.47.10">
    <property type="match status" value="1"/>
</dbReference>
<evidence type="ECO:0000256" key="11">
    <source>
        <dbReference type="ARBA" id="ARBA00023315"/>
    </source>
</evidence>
<keyword evidence="4" id="KW-0596">Phosphopantetheine</keyword>
<dbReference type="PROSITE" id="PS00606">
    <property type="entry name" value="KS3_1"/>
    <property type="match status" value="1"/>
</dbReference>
<evidence type="ECO:0000256" key="1">
    <source>
        <dbReference type="ARBA" id="ARBA00005194"/>
    </source>
</evidence>
<evidence type="ECO:0000256" key="13">
    <source>
        <dbReference type="ARBA" id="ARBA00072686"/>
    </source>
</evidence>
<dbReference type="NCBIfam" id="NF005589">
    <property type="entry name" value="PRK07314.1"/>
    <property type="match status" value="1"/>
</dbReference>
<organism evidence="18 19">
    <name type="scientific">Aspergillus sclerotialis</name>
    <dbReference type="NCBI Taxonomy" id="2070753"/>
    <lineage>
        <taxon>Eukaryota</taxon>
        <taxon>Fungi</taxon>
        <taxon>Dikarya</taxon>
        <taxon>Ascomycota</taxon>
        <taxon>Pezizomycotina</taxon>
        <taxon>Eurotiomycetes</taxon>
        <taxon>Eurotiomycetidae</taxon>
        <taxon>Eurotiales</taxon>
        <taxon>Aspergillaceae</taxon>
        <taxon>Aspergillus</taxon>
        <taxon>Aspergillus subgen. Polypaecilum</taxon>
    </lineage>
</organism>
<dbReference type="GO" id="GO:0005739">
    <property type="term" value="C:mitochondrion"/>
    <property type="evidence" value="ECO:0007669"/>
    <property type="project" value="TreeGrafter"/>
</dbReference>
<evidence type="ECO:0000256" key="5">
    <source>
        <dbReference type="ARBA" id="ARBA00022516"/>
    </source>
</evidence>
<dbReference type="InterPro" id="IPR016039">
    <property type="entry name" value="Thiolase-like"/>
</dbReference>
<evidence type="ECO:0000259" key="17">
    <source>
        <dbReference type="PROSITE" id="PS52004"/>
    </source>
</evidence>
<name>A0A3A3A2P6_9EURO</name>
<feature type="region of interest" description="Disordered" evidence="15">
    <location>
        <begin position="472"/>
        <end position="508"/>
    </location>
</feature>
<feature type="compositionally biased region" description="Basic and acidic residues" evidence="15">
    <location>
        <begin position="623"/>
        <end position="639"/>
    </location>
</feature>
<feature type="region of interest" description="Disordered" evidence="15">
    <location>
        <begin position="554"/>
        <end position="662"/>
    </location>
</feature>
<evidence type="ECO:0000256" key="15">
    <source>
        <dbReference type="SAM" id="MobiDB-lite"/>
    </source>
</evidence>
<dbReference type="PANTHER" id="PTHR11712:SF336">
    <property type="entry name" value="3-OXOACYL-[ACYL-CARRIER-PROTEIN] SYNTHASE, MITOCHONDRIAL"/>
    <property type="match status" value="1"/>
</dbReference>
<keyword evidence="8" id="KW-0276">Fatty acid metabolism</keyword>
<evidence type="ECO:0000256" key="6">
    <source>
        <dbReference type="ARBA" id="ARBA00022553"/>
    </source>
</evidence>
<sequence length="829" mass="88372">MRRVVVTGLGAVTPLAVVLQFLAHSVSTTRFFLKGKVVFKAAITIPKKGIRRTWKRLLDGHCGIVNVNGRDPRFADLPCQIAAVVPCGLRQDGGWKASEWVSRDDERRMALFAQYAMASTDEALEDAGWKPTAFDQKEATGVCMGSGIGNFDENYNTVVAYDKGGYKKISPLFVPKLLINLGAGHISMKYGFMGPNHAVTTACTTGAHSIGDAGRFIAYGDADVMVAGGAESCIHPLAIGGFARARSLATDFNDCPEKASRPFDADRKGFVVGEGSATVVLEELEHAKARGARIYAELKGYGCSGDAYHMTAPKENGEGALMAMKKALKNAKLPSSSVDYVNAHATSTIVGDTAENTAIKSLLLGPGGKRSAEDVNISSTKGAIGHLLGGAGAIEAVFTILAVHENVMPPTINLERLSEGFDCNYAPKEAQERGIQVALTNSFGFGGTNTASAASNSGSMVEASGYKFSEKDMKPGKIKVRKQSKAKKKADDPPPDSPASSPALPDLDEKTLAAFPTGKPREENHLETVVCKHCKKPVLKQAAVEHIRLCLKTKQEKARKKKEARDAANRAKEKVDKDGDEDAGDKDGDDAMKGQKSAKKGAKGMVDDATKKGKKRKTEGEDDKDKEPKKKKKKEEPKPKAPKPKGPVDVEKQCGVPLPNGGQCARSLTCKSHSMGAKRSVPGRSLPYDMLLQAYQKKNQARQQKAAIDANAPLQDDFDNNGPVDSDEEKDNVLAAIGRSNPQPLATHTLMSTRKKYQFVRIKETLAHALGGARGGGLFSTGDTPPAGRNIFQPVDSINMGTPVLGSEAPADASRPVPAPRKPSVAATS</sequence>
<feature type="domain" description="SCA7" evidence="16">
    <location>
        <begin position="641"/>
        <end position="707"/>
    </location>
</feature>
<keyword evidence="9" id="KW-0443">Lipid metabolism</keyword>
<evidence type="ECO:0000256" key="10">
    <source>
        <dbReference type="ARBA" id="ARBA00023160"/>
    </source>
</evidence>
<dbReference type="InterPro" id="IPR013243">
    <property type="entry name" value="SCA7_dom"/>
</dbReference>
<proteinExistence type="inferred from homology"/>
<dbReference type="InterPro" id="IPR020841">
    <property type="entry name" value="PKS_Beta-ketoAc_synthase_dom"/>
</dbReference>
<evidence type="ECO:0000256" key="2">
    <source>
        <dbReference type="ARBA" id="ARBA00008467"/>
    </source>
</evidence>
<dbReference type="Pfam" id="PF00109">
    <property type="entry name" value="ketoacyl-synt"/>
    <property type="match status" value="1"/>
</dbReference>
<keyword evidence="5" id="KW-0444">Lipid biosynthesis</keyword>
<dbReference type="EMBL" id="MVGC01000033">
    <property type="protein sequence ID" value="RJE25964.1"/>
    <property type="molecule type" value="Genomic_DNA"/>
</dbReference>
<evidence type="ECO:0000256" key="12">
    <source>
        <dbReference type="ARBA" id="ARBA00044350"/>
    </source>
</evidence>
<feature type="region of interest" description="Disordered" evidence="15">
    <location>
        <begin position="777"/>
        <end position="829"/>
    </location>
</feature>
<evidence type="ECO:0000259" key="16">
    <source>
        <dbReference type="PROSITE" id="PS51505"/>
    </source>
</evidence>
<dbReference type="SUPFAM" id="SSF53901">
    <property type="entry name" value="Thiolase-like"/>
    <property type="match status" value="2"/>
</dbReference>
<evidence type="ECO:0000256" key="9">
    <source>
        <dbReference type="ARBA" id="ARBA00023098"/>
    </source>
</evidence>
<evidence type="ECO:0000256" key="8">
    <source>
        <dbReference type="ARBA" id="ARBA00022832"/>
    </source>
</evidence>
<dbReference type="InterPro" id="IPR000794">
    <property type="entry name" value="Beta-ketoacyl_synthase"/>
</dbReference>
<dbReference type="PROSITE" id="PS52004">
    <property type="entry name" value="KS3_2"/>
    <property type="match status" value="1"/>
</dbReference>
<dbReference type="Pfam" id="PF02801">
    <property type="entry name" value="Ketoacyl-synt_C"/>
    <property type="match status" value="1"/>
</dbReference>
<dbReference type="InterPro" id="IPR014031">
    <property type="entry name" value="Ketoacyl_synth_C"/>
</dbReference>
<feature type="compositionally biased region" description="Basic and acidic residues" evidence="15">
    <location>
        <begin position="563"/>
        <end position="577"/>
    </location>
</feature>
<comment type="caution">
    <text evidence="18">The sequence shown here is derived from an EMBL/GenBank/DDBJ whole genome shotgun (WGS) entry which is preliminary data.</text>
</comment>
<dbReference type="Pfam" id="PF08313">
    <property type="entry name" value="SCA7"/>
    <property type="match status" value="1"/>
</dbReference>
<feature type="domain" description="Ketosynthase family 3 (KS3)" evidence="17">
    <location>
        <begin position="1"/>
        <end position="456"/>
    </location>
</feature>
<reference evidence="19" key="1">
    <citation type="submission" date="2017-02" db="EMBL/GenBank/DDBJ databases">
        <authorList>
            <person name="Tafer H."/>
            <person name="Lopandic K."/>
        </authorList>
    </citation>
    <scope>NUCLEOTIDE SEQUENCE [LARGE SCALE GENOMIC DNA]</scope>
    <source>
        <strain evidence="19">CBS 366.77</strain>
    </source>
</reference>
<feature type="compositionally biased region" description="Basic residues" evidence="15">
    <location>
        <begin position="476"/>
        <end position="488"/>
    </location>
</feature>
<dbReference type="CDD" id="cd00834">
    <property type="entry name" value="KAS_I_II"/>
    <property type="match status" value="1"/>
</dbReference>
<evidence type="ECO:0000313" key="18">
    <source>
        <dbReference type="EMBL" id="RJE25964.1"/>
    </source>
</evidence>
<evidence type="ECO:0000256" key="7">
    <source>
        <dbReference type="ARBA" id="ARBA00022679"/>
    </source>
</evidence>
<dbReference type="OrthoDB" id="5334845at2759"/>
<keyword evidence="19" id="KW-1185">Reference proteome</keyword>
<dbReference type="FunFam" id="3.40.47.10:FF:000024">
    <property type="entry name" value="3-oxoacyl-[acyl-carrier-protein] synthase, mitochondrial"/>
    <property type="match status" value="1"/>
</dbReference>
<dbReference type="SMART" id="SM00825">
    <property type="entry name" value="PKS_KS"/>
    <property type="match status" value="1"/>
</dbReference>
<dbReference type="GO" id="GO:0006633">
    <property type="term" value="P:fatty acid biosynthetic process"/>
    <property type="evidence" value="ECO:0007669"/>
    <property type="project" value="UniProtKB-KW"/>
</dbReference>
<keyword evidence="7 14" id="KW-0808">Transferase</keyword>
<feature type="region of interest" description="Disordered" evidence="15">
    <location>
        <begin position="702"/>
        <end position="728"/>
    </location>
</feature>
<evidence type="ECO:0000256" key="14">
    <source>
        <dbReference type="RuleBase" id="RU003694"/>
    </source>
</evidence>
<comment type="similarity">
    <text evidence="2 14">Belongs to the thiolase-like superfamily. Beta-ketoacyl-ACP synthases family.</text>
</comment>
<gene>
    <name evidence="18" type="ORF">PHISCL_01733</name>
</gene>
<dbReference type="STRING" id="2070753.A0A3A3A2P6"/>
<dbReference type="PANTHER" id="PTHR11712">
    <property type="entry name" value="POLYKETIDE SYNTHASE-RELATED"/>
    <property type="match status" value="1"/>
</dbReference>